<dbReference type="SUPFAM" id="SSF56672">
    <property type="entry name" value="DNA/RNA polymerases"/>
    <property type="match status" value="1"/>
</dbReference>
<keyword evidence="2" id="KW-0539">Nucleus</keyword>
<feature type="compositionally biased region" description="Pro residues" evidence="5">
    <location>
        <begin position="550"/>
        <end position="564"/>
    </location>
</feature>
<dbReference type="InterPro" id="IPR043502">
    <property type="entry name" value="DNA/RNA_pol_sf"/>
</dbReference>
<accession>A0A388KRL7</accession>
<feature type="coiled-coil region" evidence="4">
    <location>
        <begin position="1136"/>
        <end position="1163"/>
    </location>
</feature>
<feature type="region of interest" description="Disordered" evidence="5">
    <location>
        <begin position="57"/>
        <end position="104"/>
    </location>
</feature>
<evidence type="ECO:0000256" key="1">
    <source>
        <dbReference type="ARBA" id="ARBA00004123"/>
    </source>
</evidence>
<feature type="compositionally biased region" description="Basic residues" evidence="5">
    <location>
        <begin position="1463"/>
        <end position="1472"/>
    </location>
</feature>
<dbReference type="InterPro" id="IPR043128">
    <property type="entry name" value="Rev_trsase/Diguanyl_cyclase"/>
</dbReference>
<dbReference type="CDD" id="cd00024">
    <property type="entry name" value="CD_CSD"/>
    <property type="match status" value="1"/>
</dbReference>
<dbReference type="GO" id="GO:0005634">
    <property type="term" value="C:nucleus"/>
    <property type="evidence" value="ECO:0007669"/>
    <property type="project" value="UniProtKB-SubCell"/>
</dbReference>
<dbReference type="InterPro" id="IPR056924">
    <property type="entry name" value="SH3_Tf2-1"/>
</dbReference>
<dbReference type="CDD" id="cd09274">
    <property type="entry name" value="RNase_HI_RT_Ty3"/>
    <property type="match status" value="1"/>
</dbReference>
<dbReference type="EMBL" id="BFEA01000170">
    <property type="protein sequence ID" value="GBG72686.1"/>
    <property type="molecule type" value="Genomic_DNA"/>
</dbReference>
<feature type="region of interest" description="Disordered" evidence="5">
    <location>
        <begin position="1"/>
        <end position="38"/>
    </location>
</feature>
<evidence type="ECO:0000256" key="2">
    <source>
        <dbReference type="ARBA" id="ARBA00023242"/>
    </source>
</evidence>
<dbReference type="SMART" id="SM00298">
    <property type="entry name" value="CHROMO"/>
    <property type="match status" value="1"/>
</dbReference>
<dbReference type="InterPro" id="IPR050951">
    <property type="entry name" value="Retrovirus_Pol_polyprotein"/>
</dbReference>
<feature type="region of interest" description="Disordered" evidence="5">
    <location>
        <begin position="544"/>
        <end position="567"/>
    </location>
</feature>
<feature type="compositionally biased region" description="Polar residues" evidence="5">
    <location>
        <begin position="7"/>
        <end position="16"/>
    </location>
</feature>
<dbReference type="InterPro" id="IPR000953">
    <property type="entry name" value="Chromo/chromo_shadow_dom"/>
</dbReference>
<dbReference type="OrthoDB" id="1914518at2759"/>
<name>A0A388KRL7_CHABU</name>
<evidence type="ECO:0000259" key="6">
    <source>
        <dbReference type="PROSITE" id="PS50013"/>
    </source>
</evidence>
<comment type="subcellular location">
    <subcellularLocation>
        <location evidence="1">Nucleus</location>
    </subcellularLocation>
</comment>
<reference evidence="7 8" key="1">
    <citation type="journal article" date="2018" name="Cell">
        <title>The Chara Genome: Secondary Complexity and Implications for Plant Terrestrialization.</title>
        <authorList>
            <person name="Nishiyama T."/>
            <person name="Sakayama H."/>
            <person name="Vries J.D."/>
            <person name="Buschmann H."/>
            <person name="Saint-Marcoux D."/>
            <person name="Ullrich K.K."/>
            <person name="Haas F.B."/>
            <person name="Vanderstraeten L."/>
            <person name="Becker D."/>
            <person name="Lang D."/>
            <person name="Vosolsobe S."/>
            <person name="Rombauts S."/>
            <person name="Wilhelmsson P.K.I."/>
            <person name="Janitza P."/>
            <person name="Kern R."/>
            <person name="Heyl A."/>
            <person name="Rumpler F."/>
            <person name="Villalobos L.I.A.C."/>
            <person name="Clay J.M."/>
            <person name="Skokan R."/>
            <person name="Toyoda A."/>
            <person name="Suzuki Y."/>
            <person name="Kagoshima H."/>
            <person name="Schijlen E."/>
            <person name="Tajeshwar N."/>
            <person name="Catarino B."/>
            <person name="Hetherington A.J."/>
            <person name="Saltykova A."/>
            <person name="Bonnot C."/>
            <person name="Breuninger H."/>
            <person name="Symeonidi A."/>
            <person name="Radhakrishnan G.V."/>
            <person name="Van Nieuwerburgh F."/>
            <person name="Deforce D."/>
            <person name="Chang C."/>
            <person name="Karol K.G."/>
            <person name="Hedrich R."/>
            <person name="Ulvskov P."/>
            <person name="Glockner G."/>
            <person name="Delwiche C.F."/>
            <person name="Petrasek J."/>
            <person name="Van de Peer Y."/>
            <person name="Friml J."/>
            <person name="Beilby M."/>
            <person name="Dolan L."/>
            <person name="Kohara Y."/>
            <person name="Sugano S."/>
            <person name="Fujiyama A."/>
            <person name="Delaux P.-M."/>
            <person name="Quint M."/>
            <person name="TheiBen G."/>
            <person name="Hagemann M."/>
            <person name="Harholt J."/>
            <person name="Dunand C."/>
            <person name="Zachgo S."/>
            <person name="Langdale J."/>
            <person name="Maumus F."/>
            <person name="Straeten D.V.D."/>
            <person name="Gould S.B."/>
            <person name="Rensing S.A."/>
        </authorList>
    </citation>
    <scope>NUCLEOTIDE SEQUENCE [LARGE SCALE GENOMIC DNA]</scope>
    <source>
        <strain evidence="7 8">S276</strain>
    </source>
</reference>
<evidence type="ECO:0000256" key="3">
    <source>
        <dbReference type="ARBA" id="ARBA00023268"/>
    </source>
</evidence>
<feature type="coiled-coil region" evidence="4">
    <location>
        <begin position="149"/>
        <end position="193"/>
    </location>
</feature>
<dbReference type="PANTHER" id="PTHR37984:SF5">
    <property type="entry name" value="PROTEIN NYNRIN-LIKE"/>
    <property type="match status" value="1"/>
</dbReference>
<feature type="region of interest" description="Disordered" evidence="5">
    <location>
        <begin position="1058"/>
        <end position="1090"/>
    </location>
</feature>
<keyword evidence="3" id="KW-0511">Multifunctional enzyme</keyword>
<proteinExistence type="predicted"/>
<keyword evidence="4" id="KW-0175">Coiled coil</keyword>
<feature type="region of interest" description="Disordered" evidence="5">
    <location>
        <begin position="433"/>
        <end position="453"/>
    </location>
</feature>
<dbReference type="SUPFAM" id="SSF54160">
    <property type="entry name" value="Chromo domain-like"/>
    <property type="match status" value="1"/>
</dbReference>
<dbReference type="GO" id="GO:0003824">
    <property type="term" value="F:catalytic activity"/>
    <property type="evidence" value="ECO:0007669"/>
    <property type="project" value="UniProtKB-KW"/>
</dbReference>
<sequence length="1537" mass="175881">MVDTRSGKSTSPYTQEQQEKMAALVRENKERKELEKQAKLKTIAEEQAAKMRKLEEEMKRVQQEEEERRKVVEEEAAAEEEKKRMRIESREESSGTKRDEDAEMEKKISEWIANLSLGEDEEAKFYVPQDERDALARELAAMEDPLERREREEEKKLEWKLRMKREKKRRDEANRLTAEVAKLKDCRQEMEAQTDMSAKMDKVLGYVELLSAAWMGERQASRSQEIALSAMRLGFRDSVRDMVTHVGGEVRRLRDSVGKFCEGAIEGAKAIAAVEGEVRPRKEPVKLKFPDAYGGKKEENFDNWEASVNNYGYLQHILTEEQVLVAFQALKDKATSFARSLARAAGCENNLVAYSKVTPLPQFFKLLRERFVDPTRGVRASDKLQTMHSRQWRSATTLKGVMDDLVAIPDHGLTEPQLVQVFYRAMPEPLRRLHSPTRGERSPLTHDRSPTPISVTLGDDKTQCFFDQTVTDLPFFLTLEPTDRPPASRRHRSSAHFDVMETEYDFILGTPWSRRFRNTEADWVTNTLVLKTKCGQTYRVPFIGTTATPRPDPPPPERSVPTPSPSIAVTSPRQFAHFIRQDDVTFFMVNVTDLLHYDPPCPDAELIPLEPDPPSISMAPISTSVPPPSVESTPSSRADVDAEELARYTTRMAARANRSRMDHPFKVGDDVLIDARHLQLEADTLRKFRRRFFGPCRILQAVGSDTASSPVSFRVKLPDYLRQARLHDVYHVSLLRPYRRPSERFAGRPYERPPPIMVDGHEEFLVSDIIGRRVTDDNPPHVEYLVRWKGYRDEEATWEPLEHLQHARMLVLEKLRESNFKINSKKCKWAKTQVVYLGHVLDGDGIKPEDSKIAAIRDWPTPDTLTELQSFLGLANYYRQFVRNFSTIAAPLRKLLKKEAIWQWDKDCTSALKRLKRALIEYPVLKVADPSLPFVITMDASQYGIGTVLQQDDGNGYRPAEFMSARMPSKKVATSTFKRELYALRQALEHWKHYLLGRHFKVYSDHETLRWLKTQAKMTPKLTRRAAEIDQYDFELKPVKGKYNVQEAAQAERQRLANEAAAQAQQTAEADAAARDRRNAASTKSLTQHESQWTTLLEGMFFVPTEAQAAPTQAEGERSNLATLMLSAMRGVMWNNKLLQAHLLAERQQRQQHQQEMAALTAAVRDTAMQQQHQQQLLNSTLARINDIEAKTSAAPGCTTDATKQLNKLNKISSTVAAMKTSITKLQTRPDAATKNYKMPHFDISKFDDYNKSDALTWWQRFLTEVACRTVPADDMMKALYLQLIGGVQAWMNHLAATNKCTIAELHTHIPWKEFEKLWFTWFMVRNVVKAAMNEVYTCSQGNMPTRDWTTKWQKKVTTPSFDLSFTNQRSEFFSRSCVGLRTALGNEYDYASFQAILDRVNLVIQTDDKAANERQSQPHYVAKPGYQRPTHNNVVISDETVDLHAAAASSTDGGIVAALPPKRPKRVRKNKATQETASTGTGQQPWTAYKITKEIYDLRQRELKSRVTWDRLRALVRRKESAEVIVEAAKALVNQE</sequence>
<feature type="compositionally biased region" description="Basic and acidic residues" evidence="5">
    <location>
        <begin position="437"/>
        <end position="449"/>
    </location>
</feature>
<feature type="region of interest" description="Disordered" evidence="5">
    <location>
        <begin position="1455"/>
        <end position="1484"/>
    </location>
</feature>
<feature type="region of interest" description="Disordered" evidence="5">
    <location>
        <begin position="621"/>
        <end position="641"/>
    </location>
</feature>
<evidence type="ECO:0000256" key="4">
    <source>
        <dbReference type="SAM" id="Coils"/>
    </source>
</evidence>
<protein>
    <recommendedName>
        <fullName evidence="6">Chromo domain-containing protein</fullName>
    </recommendedName>
</protein>
<dbReference type="PANTHER" id="PTHR37984">
    <property type="entry name" value="PROTEIN CBG26694"/>
    <property type="match status" value="1"/>
</dbReference>
<dbReference type="Gramene" id="GBG72686">
    <property type="protein sequence ID" value="GBG72686"/>
    <property type="gene ID" value="CBR_g12254"/>
</dbReference>
<dbReference type="InterPro" id="IPR016197">
    <property type="entry name" value="Chromo-like_dom_sf"/>
</dbReference>
<dbReference type="Pfam" id="PF24626">
    <property type="entry name" value="SH3_Tf2-1"/>
    <property type="match status" value="1"/>
</dbReference>
<dbReference type="Pfam" id="PF17919">
    <property type="entry name" value="RT_RNaseH_2"/>
    <property type="match status" value="1"/>
</dbReference>
<evidence type="ECO:0000313" key="8">
    <source>
        <dbReference type="Proteomes" id="UP000265515"/>
    </source>
</evidence>
<organism evidence="7 8">
    <name type="scientific">Chara braunii</name>
    <name type="common">Braun's stonewort</name>
    <dbReference type="NCBI Taxonomy" id="69332"/>
    <lineage>
        <taxon>Eukaryota</taxon>
        <taxon>Viridiplantae</taxon>
        <taxon>Streptophyta</taxon>
        <taxon>Charophyceae</taxon>
        <taxon>Charales</taxon>
        <taxon>Characeae</taxon>
        <taxon>Chara</taxon>
    </lineage>
</organism>
<comment type="caution">
    <text evidence="7">The sequence shown here is derived from an EMBL/GenBank/DDBJ whole genome shotgun (WGS) entry which is preliminary data.</text>
</comment>
<feature type="compositionally biased region" description="Low complexity" evidence="5">
    <location>
        <begin position="1058"/>
        <end position="1071"/>
    </location>
</feature>
<dbReference type="FunFam" id="3.30.70.270:FF:000026">
    <property type="entry name" value="Transposon Ty3-G Gag-Pol polyprotein"/>
    <property type="match status" value="1"/>
</dbReference>
<evidence type="ECO:0000256" key="5">
    <source>
        <dbReference type="SAM" id="MobiDB-lite"/>
    </source>
</evidence>
<evidence type="ECO:0000313" key="7">
    <source>
        <dbReference type="EMBL" id="GBG72686.1"/>
    </source>
</evidence>
<dbReference type="InterPro" id="IPR041577">
    <property type="entry name" value="RT_RNaseH_2"/>
</dbReference>
<keyword evidence="8" id="KW-1185">Reference proteome</keyword>
<dbReference type="PROSITE" id="PS50013">
    <property type="entry name" value="CHROMO_2"/>
    <property type="match status" value="1"/>
</dbReference>
<dbReference type="PROSITE" id="PS00598">
    <property type="entry name" value="CHROMO_1"/>
    <property type="match status" value="1"/>
</dbReference>
<dbReference type="InterPro" id="IPR023779">
    <property type="entry name" value="Chromodomain_CS"/>
</dbReference>
<gene>
    <name evidence="7" type="ORF">CBR_g12254</name>
</gene>
<dbReference type="Pfam" id="PF00385">
    <property type="entry name" value="Chromo"/>
    <property type="match status" value="1"/>
</dbReference>
<dbReference type="Gene3D" id="2.40.50.40">
    <property type="match status" value="1"/>
</dbReference>
<dbReference type="Proteomes" id="UP000265515">
    <property type="component" value="Unassembled WGS sequence"/>
</dbReference>
<feature type="compositionally biased region" description="Polar residues" evidence="5">
    <location>
        <begin position="1474"/>
        <end position="1484"/>
    </location>
</feature>
<dbReference type="InterPro" id="IPR023780">
    <property type="entry name" value="Chromo_domain"/>
</dbReference>
<feature type="compositionally biased region" description="Basic and acidic residues" evidence="5">
    <location>
        <begin position="26"/>
        <end position="38"/>
    </location>
</feature>
<feature type="domain" description="Chromo" evidence="6">
    <location>
        <begin position="764"/>
        <end position="826"/>
    </location>
</feature>
<dbReference type="Gene3D" id="3.30.70.270">
    <property type="match status" value="2"/>
</dbReference>